<evidence type="ECO:0000313" key="2">
    <source>
        <dbReference type="Proteomes" id="UP001060018"/>
    </source>
</evidence>
<dbReference type="RefSeq" id="WP_257746141.1">
    <property type="nucleotide sequence ID" value="NZ_CP102487.1"/>
</dbReference>
<reference evidence="1" key="1">
    <citation type="journal article" date="2022" name="Pest Manag. Sci.">
        <title>Glutamicibacter halophytocola-mediated host fitness of potato tuber moth on Solanaceae crops.</title>
        <authorList>
            <person name="Wang W."/>
            <person name="Xiao G."/>
            <person name="Du G."/>
            <person name="Chang L."/>
            <person name="Yang Y."/>
            <person name="Ye J."/>
            <person name="Chen B."/>
        </authorList>
    </citation>
    <scope>NUCLEOTIDE SEQUENCE</scope>
    <source>
        <strain evidence="1">S2</strain>
    </source>
</reference>
<evidence type="ECO:0000313" key="1">
    <source>
        <dbReference type="EMBL" id="UUX60156.1"/>
    </source>
</evidence>
<accession>A0AA94XTG4</accession>
<name>A0AA94XTG4_9MICC</name>
<dbReference type="Proteomes" id="UP001060018">
    <property type="component" value="Chromosome"/>
</dbReference>
<proteinExistence type="predicted"/>
<protein>
    <submittedName>
        <fullName evidence="1">Uncharacterized protein</fullName>
    </submittedName>
</protein>
<organism evidence="1 2">
    <name type="scientific">Glutamicibacter halophytocola</name>
    <dbReference type="NCBI Taxonomy" id="1933880"/>
    <lineage>
        <taxon>Bacteria</taxon>
        <taxon>Bacillati</taxon>
        <taxon>Actinomycetota</taxon>
        <taxon>Actinomycetes</taxon>
        <taxon>Micrococcales</taxon>
        <taxon>Micrococcaceae</taxon>
        <taxon>Glutamicibacter</taxon>
    </lineage>
</organism>
<sequence>MTDQDQLNRPALAAAAKGIFDVRDGEFDLDEWEDLDATQQERYECDARAAASAYIAVDRPVVKSEEELDALPQGTVIMATGGRWDPEHPELFLKCGFKWAPWMALDPSDRNDGENTESSGAVLKWRCDGEARVLYRPEVGE</sequence>
<dbReference type="EMBL" id="CP102487">
    <property type="protein sequence ID" value="UUX60156.1"/>
    <property type="molecule type" value="Genomic_DNA"/>
</dbReference>
<gene>
    <name evidence="1" type="ORF">NUH22_05970</name>
</gene>
<dbReference type="AlphaFoldDB" id="A0AA94XTG4"/>